<accession>E1ZP89</accession>
<dbReference type="FunCoup" id="E1ZP89">
    <property type="interactions" value="318"/>
</dbReference>
<dbReference type="Proteomes" id="UP000008141">
    <property type="component" value="Unassembled WGS sequence"/>
</dbReference>
<dbReference type="SMART" id="SM00554">
    <property type="entry name" value="FAS1"/>
    <property type="match status" value="1"/>
</dbReference>
<keyword evidence="4" id="KW-1185">Reference proteome</keyword>
<reference evidence="3 4" key="1">
    <citation type="journal article" date="2010" name="Plant Cell">
        <title>The Chlorella variabilis NC64A genome reveals adaptation to photosymbiosis, coevolution with viruses, and cryptic sex.</title>
        <authorList>
            <person name="Blanc G."/>
            <person name="Duncan G."/>
            <person name="Agarkova I."/>
            <person name="Borodovsky M."/>
            <person name="Gurnon J."/>
            <person name="Kuo A."/>
            <person name="Lindquist E."/>
            <person name="Lucas S."/>
            <person name="Pangilinan J."/>
            <person name="Polle J."/>
            <person name="Salamov A."/>
            <person name="Terry A."/>
            <person name="Yamada T."/>
            <person name="Dunigan D.D."/>
            <person name="Grigoriev I.V."/>
            <person name="Claverie J.M."/>
            <person name="Van Etten J.L."/>
        </authorList>
    </citation>
    <scope>NUCLEOTIDE SEQUENCE [LARGE SCALE GENOMIC DNA]</scope>
    <source>
        <strain evidence="3 4">NC64A</strain>
    </source>
</reference>
<feature type="chain" id="PRO_5003156418" description="FAS1 domain-containing protein" evidence="1">
    <location>
        <begin position="21"/>
        <end position="285"/>
    </location>
</feature>
<evidence type="ECO:0000313" key="3">
    <source>
        <dbReference type="EMBL" id="EFN52497.1"/>
    </source>
</evidence>
<dbReference type="InterPro" id="IPR000782">
    <property type="entry name" value="FAS1_domain"/>
</dbReference>
<dbReference type="GO" id="GO:0005615">
    <property type="term" value="C:extracellular space"/>
    <property type="evidence" value="ECO:0007669"/>
    <property type="project" value="TreeGrafter"/>
</dbReference>
<dbReference type="Gene3D" id="2.30.180.10">
    <property type="entry name" value="FAS1 domain"/>
    <property type="match status" value="1"/>
</dbReference>
<dbReference type="PROSITE" id="PS50213">
    <property type="entry name" value="FAS1"/>
    <property type="match status" value="1"/>
</dbReference>
<dbReference type="RefSeq" id="XP_005844599.1">
    <property type="nucleotide sequence ID" value="XM_005844537.1"/>
</dbReference>
<evidence type="ECO:0000259" key="2">
    <source>
        <dbReference type="PROSITE" id="PS50213"/>
    </source>
</evidence>
<sequence length="285" mass="29525">MQQRATLALLLCALVGGAAATKGPLISGIREHHEAKISGLRTKFFSKHAWLVPEVPAVSGAPGTILTPTVTPAECLSVAEVAQAAGNFSTLLAAAQAAGLAPALSDRSLQATVFAPTDEAFATALEALDVTPAQLLAQPELLQAILKYHVVPGQALTSSQLKTAQELPTLLAADLEAAAEAEPTASWMHKGKEAKEEPEDGVLSIAIQQVYGLHPKSASRRINVVGSLSSAEVVVPDVNAGCPAVVHVIDNVLLPDLAEEEAEVEVEGQEASGMFGSLLKLWGGM</sequence>
<dbReference type="GeneID" id="17351793"/>
<dbReference type="InterPro" id="IPR036378">
    <property type="entry name" value="FAS1_dom_sf"/>
</dbReference>
<dbReference type="PANTHER" id="PTHR10900:SF77">
    <property type="entry name" value="FI19380P1"/>
    <property type="match status" value="1"/>
</dbReference>
<organism evidence="4">
    <name type="scientific">Chlorella variabilis</name>
    <name type="common">Green alga</name>
    <dbReference type="NCBI Taxonomy" id="554065"/>
    <lineage>
        <taxon>Eukaryota</taxon>
        <taxon>Viridiplantae</taxon>
        <taxon>Chlorophyta</taxon>
        <taxon>core chlorophytes</taxon>
        <taxon>Trebouxiophyceae</taxon>
        <taxon>Chlorellales</taxon>
        <taxon>Chlorellaceae</taxon>
        <taxon>Chlorella clade</taxon>
        <taxon>Chlorella</taxon>
    </lineage>
</organism>
<feature type="domain" description="FAS1" evidence="2">
    <location>
        <begin position="75"/>
        <end position="253"/>
    </location>
</feature>
<dbReference type="OrthoDB" id="515320at2759"/>
<evidence type="ECO:0000256" key="1">
    <source>
        <dbReference type="SAM" id="SignalP"/>
    </source>
</evidence>
<dbReference type="KEGG" id="cvr:CHLNCDRAFT_138875"/>
<name>E1ZP89_CHLVA</name>
<feature type="signal peptide" evidence="1">
    <location>
        <begin position="1"/>
        <end position="20"/>
    </location>
</feature>
<dbReference type="InParanoid" id="E1ZP89"/>
<gene>
    <name evidence="3" type="ORF">CHLNCDRAFT_138875</name>
</gene>
<protein>
    <recommendedName>
        <fullName evidence="2">FAS1 domain-containing protein</fullName>
    </recommendedName>
</protein>
<keyword evidence="1" id="KW-0732">Signal</keyword>
<dbReference type="InterPro" id="IPR050904">
    <property type="entry name" value="Adhesion/Biosynth-related"/>
</dbReference>
<dbReference type="SUPFAM" id="SSF82153">
    <property type="entry name" value="FAS1 domain"/>
    <property type="match status" value="1"/>
</dbReference>
<dbReference type="EMBL" id="GL433856">
    <property type="protein sequence ID" value="EFN52497.1"/>
    <property type="molecule type" value="Genomic_DNA"/>
</dbReference>
<proteinExistence type="predicted"/>
<dbReference type="PANTHER" id="PTHR10900">
    <property type="entry name" value="PERIOSTIN-RELATED"/>
    <property type="match status" value="1"/>
</dbReference>
<dbReference type="Pfam" id="PF02469">
    <property type="entry name" value="Fasciclin"/>
    <property type="match status" value="1"/>
</dbReference>
<evidence type="ECO:0000313" key="4">
    <source>
        <dbReference type="Proteomes" id="UP000008141"/>
    </source>
</evidence>
<dbReference type="AlphaFoldDB" id="E1ZP89"/>